<evidence type="ECO:0000256" key="5">
    <source>
        <dbReference type="ARBA" id="ARBA00022519"/>
    </source>
</evidence>
<feature type="transmembrane region" description="Helical" evidence="12">
    <location>
        <begin position="204"/>
        <end position="225"/>
    </location>
</feature>
<feature type="transmembrane region" description="Helical" evidence="12">
    <location>
        <begin position="43"/>
        <end position="61"/>
    </location>
</feature>
<evidence type="ECO:0000256" key="7">
    <source>
        <dbReference type="ARBA" id="ARBA00022688"/>
    </source>
</evidence>
<keyword evidence="6 14" id="KW-0808">Transferase</keyword>
<feature type="transmembrane region" description="Helical" evidence="12">
    <location>
        <begin position="133"/>
        <end position="153"/>
    </location>
</feature>
<comment type="subcellular location">
    <subcellularLocation>
        <location evidence="2">Membrane</location>
        <topology evidence="2">Multi-pass membrane protein</topology>
    </subcellularLocation>
</comment>
<evidence type="ECO:0000313" key="13">
    <source>
        <dbReference type="EMBL" id="KIE58041.1"/>
    </source>
</evidence>
<sequence>MKSYWVKLKNLLELVKFSHTLFALPFALSSMIVAAWGLPSLRILIGILFCMIAARTMAMAFNRYLDWEYDKQNPRTQNRSKLATKRQILILGIISLVIFEISAASLNFLCFALSPVAAFLIVFYSFTKRFSPYSHAVLGVCLSLAPLGAWAAVKGSFASMLPFLLSLAVFFWTFGFDIIYALQDVEFDRRFGLYSLPAQFGEDLSLKIAALLHFLAWIGWAFFGFIGGLRWPYWIALGVVACILGSEHVMSRKREQAKIEKIFFELNAWVSVFIFIGILLSIGIQGYGKQ</sequence>
<dbReference type="GO" id="GO:0006744">
    <property type="term" value="P:ubiquinone biosynthetic process"/>
    <property type="evidence" value="ECO:0007669"/>
    <property type="project" value="UniProtKB-KW"/>
</dbReference>
<dbReference type="AlphaFoldDB" id="A0A0C1RSV2"/>
<keyword evidence="9 12" id="KW-1133">Transmembrane helix</keyword>
<keyword evidence="7" id="KW-0831">Ubiquinone biosynthesis</keyword>
<organism evidence="14 16">
    <name type="scientific">Methylacidiphilum kamchatkense Kam1</name>
    <dbReference type="NCBI Taxonomy" id="1202785"/>
    <lineage>
        <taxon>Bacteria</taxon>
        <taxon>Pseudomonadati</taxon>
        <taxon>Verrucomicrobiota</taxon>
        <taxon>Methylacidiphilae</taxon>
        <taxon>Methylacidiphilales</taxon>
        <taxon>Methylacidiphilaceae</taxon>
        <taxon>Methylacidiphilum (ex Ratnadevi et al. 2023)</taxon>
    </lineage>
</organism>
<dbReference type="CDD" id="cd13959">
    <property type="entry name" value="PT_UbiA_COQ2"/>
    <property type="match status" value="1"/>
</dbReference>
<keyword evidence="4" id="KW-1003">Cell membrane</keyword>
<dbReference type="OrthoDB" id="9782418at2"/>
<evidence type="ECO:0000313" key="15">
    <source>
        <dbReference type="Proteomes" id="UP000031594"/>
    </source>
</evidence>
<dbReference type="InterPro" id="IPR044878">
    <property type="entry name" value="UbiA_sf"/>
</dbReference>
<feature type="transmembrane region" description="Helical" evidence="12">
    <location>
        <begin position="231"/>
        <end position="250"/>
    </location>
</feature>
<evidence type="ECO:0000256" key="3">
    <source>
        <dbReference type="ARBA" id="ARBA00005985"/>
    </source>
</evidence>
<evidence type="ECO:0000256" key="12">
    <source>
        <dbReference type="SAM" id="Phobius"/>
    </source>
</evidence>
<dbReference type="NCBIfam" id="TIGR01475">
    <property type="entry name" value="ubiA_other"/>
    <property type="match status" value="1"/>
</dbReference>
<dbReference type="InterPro" id="IPR006371">
    <property type="entry name" value="Polyprenyltransferase_UbiA-li"/>
</dbReference>
<dbReference type="Gene3D" id="1.20.120.1780">
    <property type="entry name" value="UbiA prenyltransferase"/>
    <property type="match status" value="1"/>
</dbReference>
<keyword evidence="5" id="KW-0997">Cell inner membrane</keyword>
<dbReference type="GO" id="GO:0008412">
    <property type="term" value="F:4-hydroxybenzoate polyprenyltransferase activity"/>
    <property type="evidence" value="ECO:0007669"/>
    <property type="project" value="UniProtKB-EC"/>
</dbReference>
<dbReference type="EMBL" id="JQNX01000007">
    <property type="protein sequence ID" value="KIE58041.1"/>
    <property type="molecule type" value="Genomic_DNA"/>
</dbReference>
<feature type="transmembrane region" description="Helical" evidence="12">
    <location>
        <begin position="105"/>
        <end position="126"/>
    </location>
</feature>
<feature type="transmembrane region" description="Helical" evidence="12">
    <location>
        <begin position="21"/>
        <end position="37"/>
    </location>
</feature>
<evidence type="ECO:0000256" key="4">
    <source>
        <dbReference type="ARBA" id="ARBA00022475"/>
    </source>
</evidence>
<evidence type="ECO:0000256" key="6">
    <source>
        <dbReference type="ARBA" id="ARBA00022679"/>
    </source>
</evidence>
<feature type="transmembrane region" description="Helical" evidence="12">
    <location>
        <begin position="262"/>
        <end position="284"/>
    </location>
</feature>
<reference evidence="16" key="3">
    <citation type="submission" date="2019-03" db="EMBL/GenBank/DDBJ databases">
        <title>Complete genome of Methylacidiphilum kamchatkense Kam1.</title>
        <authorList>
            <person name="Kruse T."/>
            <person name="Murarilal Ratnadevi C."/>
            <person name="Erikstad H.-A."/>
            <person name="Birkeland N.-K."/>
        </authorList>
    </citation>
    <scope>NUCLEOTIDE SEQUENCE [LARGE SCALE GENOMIC DNA]</scope>
    <source>
        <strain evidence="16">kam1</strain>
    </source>
</reference>
<keyword evidence="10 12" id="KW-0472">Membrane</keyword>
<proteinExistence type="inferred from homology"/>
<reference evidence="13 15" key="1">
    <citation type="submission" date="2014-08" db="EMBL/GenBank/DDBJ databases">
        <title>Methylacidiphilum kamchatkense strain Kam1 draft genome sequence.</title>
        <authorList>
            <person name="Birkeland N.-K."/>
            <person name="Erikstad H.A."/>
        </authorList>
    </citation>
    <scope>NUCLEOTIDE SEQUENCE [LARGE SCALE GENOMIC DNA]</scope>
    <source>
        <strain evidence="13 15">Kam1</strain>
    </source>
</reference>
<keyword evidence="8 12" id="KW-0812">Transmembrane</keyword>
<feature type="transmembrane region" description="Helical" evidence="12">
    <location>
        <begin position="82"/>
        <end position="99"/>
    </location>
</feature>
<comment type="cofactor">
    <cofactor evidence="1">
        <name>Mg(2+)</name>
        <dbReference type="ChEBI" id="CHEBI:18420"/>
    </cofactor>
</comment>
<dbReference type="Pfam" id="PF01040">
    <property type="entry name" value="UbiA"/>
    <property type="match status" value="1"/>
</dbReference>
<evidence type="ECO:0000256" key="11">
    <source>
        <dbReference type="ARBA" id="ARBA00034524"/>
    </source>
</evidence>
<dbReference type="PANTHER" id="PTHR11048:SF28">
    <property type="entry name" value="4-HYDROXYBENZOATE POLYPRENYLTRANSFERASE, MITOCHONDRIAL"/>
    <property type="match status" value="1"/>
</dbReference>
<dbReference type="InterPro" id="IPR000537">
    <property type="entry name" value="UbiA_prenyltransferase"/>
</dbReference>
<dbReference type="FunFam" id="1.10.357.140:FF:000008">
    <property type="entry name" value="4-hydroxybenzoate octaprenyltransferase"/>
    <property type="match status" value="1"/>
</dbReference>
<protein>
    <recommendedName>
        <fullName evidence="11">4-hydroxybenzoate polyprenyltransferase</fullName>
        <ecNumber evidence="11">2.5.1.39</ecNumber>
    </recommendedName>
</protein>
<dbReference type="Proteomes" id="UP000031594">
    <property type="component" value="Unassembled WGS sequence"/>
</dbReference>
<accession>A0A0C1RSV2</accession>
<dbReference type="KEGG" id="mkc:kam1_400"/>
<evidence type="ECO:0000256" key="2">
    <source>
        <dbReference type="ARBA" id="ARBA00004141"/>
    </source>
</evidence>
<dbReference type="GO" id="GO:0005886">
    <property type="term" value="C:plasma membrane"/>
    <property type="evidence" value="ECO:0007669"/>
    <property type="project" value="TreeGrafter"/>
</dbReference>
<dbReference type="EC" id="2.5.1.39" evidence="11"/>
<evidence type="ECO:0000256" key="9">
    <source>
        <dbReference type="ARBA" id="ARBA00022989"/>
    </source>
</evidence>
<name>A0A0C1RSV2_9BACT</name>
<comment type="similarity">
    <text evidence="3">Belongs to the UbiA prenyltransferase family.</text>
</comment>
<dbReference type="FunFam" id="1.20.120.1780:FF:000001">
    <property type="entry name" value="4-hydroxybenzoate octaprenyltransferase"/>
    <property type="match status" value="1"/>
</dbReference>
<dbReference type="STRING" id="1202785.A946_08980"/>
<reference evidence="14" key="2">
    <citation type="journal article" date="2019" name="BMC Genomics">
        <title>Complete genome sequence analysis of the thermoacidophilic verrucomicrobial methanotroph 'Candidatus Methylacidiphilum kamchatkense' strain Kam1 and comparison with its closest relatives.</title>
        <authorList>
            <person name="Kruse T."/>
            <person name="Ratnadevi C.M."/>
            <person name="Erikstad H.A."/>
            <person name="Birkeland N.K."/>
        </authorList>
    </citation>
    <scope>NUCLEOTIDE SEQUENCE</scope>
    <source>
        <strain evidence="14">Kam1</strain>
    </source>
</reference>
<keyword evidence="15" id="KW-1185">Reference proteome</keyword>
<evidence type="ECO:0000256" key="8">
    <source>
        <dbReference type="ARBA" id="ARBA00022692"/>
    </source>
</evidence>
<dbReference type="Gene3D" id="1.10.357.140">
    <property type="entry name" value="UbiA prenyltransferase"/>
    <property type="match status" value="1"/>
</dbReference>
<gene>
    <name evidence="13" type="ORF">A946_08980</name>
    <name evidence="14" type="ORF">kam1_400</name>
</gene>
<dbReference type="InterPro" id="IPR039653">
    <property type="entry name" value="Prenyltransferase"/>
</dbReference>
<dbReference type="RefSeq" id="WP_039721898.1">
    <property type="nucleotide sequence ID" value="NZ_CP037899.1"/>
</dbReference>
<dbReference type="PANTHER" id="PTHR11048">
    <property type="entry name" value="PRENYLTRANSFERASES"/>
    <property type="match status" value="1"/>
</dbReference>
<dbReference type="Proteomes" id="UP000315925">
    <property type="component" value="Chromosome"/>
</dbReference>
<evidence type="ECO:0000256" key="1">
    <source>
        <dbReference type="ARBA" id="ARBA00001946"/>
    </source>
</evidence>
<dbReference type="EMBL" id="CP037899">
    <property type="protein sequence ID" value="QDQ41651.1"/>
    <property type="molecule type" value="Genomic_DNA"/>
</dbReference>
<feature type="transmembrane region" description="Helical" evidence="12">
    <location>
        <begin position="159"/>
        <end position="183"/>
    </location>
</feature>
<evidence type="ECO:0000313" key="14">
    <source>
        <dbReference type="EMBL" id="QDQ41651.1"/>
    </source>
</evidence>
<evidence type="ECO:0000313" key="16">
    <source>
        <dbReference type="Proteomes" id="UP000315925"/>
    </source>
</evidence>
<evidence type="ECO:0000256" key="10">
    <source>
        <dbReference type="ARBA" id="ARBA00023136"/>
    </source>
</evidence>